<keyword evidence="6" id="KW-1185">Reference proteome</keyword>
<accession>A0A081BPM5</accession>
<reference evidence="5 6" key="1">
    <citation type="journal article" date="2015" name="PeerJ">
        <title>First genomic representation of candidate bacterial phylum KSB3 points to enhanced environmental sensing as a trigger of wastewater bulking.</title>
        <authorList>
            <person name="Sekiguchi Y."/>
            <person name="Ohashi A."/>
            <person name="Parks D.H."/>
            <person name="Yamauchi T."/>
            <person name="Tyson G.W."/>
            <person name="Hugenholtz P."/>
        </authorList>
    </citation>
    <scope>NUCLEOTIDE SEQUENCE [LARGE SCALE GENOMIC DNA]</scope>
</reference>
<evidence type="ECO:0000259" key="4">
    <source>
        <dbReference type="PROSITE" id="PS50987"/>
    </source>
</evidence>
<gene>
    <name evidence="5" type="ORF">U14_03592</name>
</gene>
<dbReference type="InterPro" id="IPR018656">
    <property type="entry name" value="DUF2087"/>
</dbReference>
<evidence type="ECO:0000256" key="2">
    <source>
        <dbReference type="ARBA" id="ARBA00023125"/>
    </source>
</evidence>
<dbReference type="InterPro" id="IPR051081">
    <property type="entry name" value="HTH_MetalResp_TranReg"/>
</dbReference>
<dbReference type="InterPro" id="IPR036388">
    <property type="entry name" value="WH-like_DNA-bd_sf"/>
</dbReference>
<evidence type="ECO:0000256" key="3">
    <source>
        <dbReference type="ARBA" id="ARBA00023163"/>
    </source>
</evidence>
<dbReference type="AlphaFoldDB" id="A0A081BPM5"/>
<evidence type="ECO:0000256" key="1">
    <source>
        <dbReference type="ARBA" id="ARBA00023015"/>
    </source>
</evidence>
<dbReference type="HOGENOM" id="CLU_833569_0_0_0"/>
<organism evidence="5 6">
    <name type="scientific">Candidatus Moduliflexus flocculans</name>
    <dbReference type="NCBI Taxonomy" id="1499966"/>
    <lineage>
        <taxon>Bacteria</taxon>
        <taxon>Candidatus Moduliflexota</taxon>
        <taxon>Candidatus Moduliflexia</taxon>
        <taxon>Candidatus Moduliflexales</taxon>
        <taxon>Candidatus Moduliflexaceae</taxon>
    </lineage>
</organism>
<dbReference type="SUPFAM" id="SSF82771">
    <property type="entry name" value="GIY-YIG endonuclease"/>
    <property type="match status" value="1"/>
</dbReference>
<dbReference type="PROSITE" id="PS50987">
    <property type="entry name" value="HTH_ARSR_2"/>
    <property type="match status" value="1"/>
</dbReference>
<dbReference type="Proteomes" id="UP000030700">
    <property type="component" value="Unassembled WGS sequence"/>
</dbReference>
<dbReference type="STRING" id="1499966.U14_03592"/>
<keyword evidence="3" id="KW-0804">Transcription</keyword>
<dbReference type="InterPro" id="IPR001845">
    <property type="entry name" value="HTH_ArsR_DNA-bd_dom"/>
</dbReference>
<feature type="domain" description="HTH arsR-type" evidence="4">
    <location>
        <begin position="1"/>
        <end position="92"/>
    </location>
</feature>
<dbReference type="Pfam" id="PF01022">
    <property type="entry name" value="HTH_5"/>
    <property type="match status" value="1"/>
</dbReference>
<dbReference type="InterPro" id="IPR035901">
    <property type="entry name" value="GIY-YIG_endonuc_sf"/>
</dbReference>
<dbReference type="Pfam" id="PF09860">
    <property type="entry name" value="DUF2087"/>
    <property type="match status" value="1"/>
</dbReference>
<dbReference type="SMART" id="SM00418">
    <property type="entry name" value="HTH_ARSR"/>
    <property type="match status" value="1"/>
</dbReference>
<dbReference type="EMBL" id="DF820458">
    <property type="protein sequence ID" value="GAK52341.1"/>
    <property type="molecule type" value="Genomic_DNA"/>
</dbReference>
<dbReference type="GO" id="GO:0003677">
    <property type="term" value="F:DNA binding"/>
    <property type="evidence" value="ECO:0007669"/>
    <property type="project" value="UniProtKB-KW"/>
</dbReference>
<name>A0A081BPM5_9BACT</name>
<keyword evidence="2" id="KW-0238">DNA-binding</keyword>
<dbReference type="InterPro" id="IPR011991">
    <property type="entry name" value="ArsR-like_HTH"/>
</dbReference>
<dbReference type="CDD" id="cd00090">
    <property type="entry name" value="HTH_ARSR"/>
    <property type="match status" value="1"/>
</dbReference>
<sequence>MKFSESISIIKALADSSRLRILDALLEKPRYVEELAECLHLAVSTVSFHLKKLEQANLVSKVKEQYYVMFYANRNALSLTLKDLITVDDLEKSAQEERIQAYKAKVIRTFFADGKLTRIPAQQKKRWIVFEEIARRFTPGQTYQEDEVNARIADVYDDYCTLRRAFVDGGIFTRDGATYSVNSDWAAVSRFPEIEVTEDTMDRRTELKQTYKENPPMGGVFQIKNMQTGKLLIVSSTNLAGKINSSRFQLKHGSHRNKALQQDWQAYGAEAFSFDTLEELERKDRTDKEYGEDVAALEAMWLEKAQPYDERGYNTRRKA</sequence>
<dbReference type="PANTHER" id="PTHR33154">
    <property type="entry name" value="TRANSCRIPTIONAL REGULATOR, ARSR FAMILY"/>
    <property type="match status" value="1"/>
</dbReference>
<evidence type="ECO:0000313" key="6">
    <source>
        <dbReference type="Proteomes" id="UP000030700"/>
    </source>
</evidence>
<dbReference type="GO" id="GO:0003700">
    <property type="term" value="F:DNA-binding transcription factor activity"/>
    <property type="evidence" value="ECO:0007669"/>
    <property type="project" value="InterPro"/>
</dbReference>
<dbReference type="InterPro" id="IPR036390">
    <property type="entry name" value="WH_DNA-bd_sf"/>
</dbReference>
<keyword evidence="1" id="KW-0805">Transcription regulation</keyword>
<dbReference type="Gene3D" id="3.40.1440.10">
    <property type="entry name" value="GIY-YIG endonuclease"/>
    <property type="match status" value="1"/>
</dbReference>
<evidence type="ECO:0000313" key="5">
    <source>
        <dbReference type="EMBL" id="GAK52341.1"/>
    </source>
</evidence>
<dbReference type="CDD" id="cd10451">
    <property type="entry name" value="GIY-YIG_LuxR_like"/>
    <property type="match status" value="1"/>
</dbReference>
<dbReference type="PANTHER" id="PTHR33154:SF33">
    <property type="entry name" value="TRANSCRIPTIONAL REPRESSOR SDPR"/>
    <property type="match status" value="1"/>
</dbReference>
<dbReference type="SUPFAM" id="SSF46785">
    <property type="entry name" value="Winged helix' DNA-binding domain"/>
    <property type="match status" value="1"/>
</dbReference>
<proteinExistence type="predicted"/>
<dbReference type="NCBIfam" id="NF033788">
    <property type="entry name" value="HTH_metalloreg"/>
    <property type="match status" value="1"/>
</dbReference>
<dbReference type="PRINTS" id="PR00778">
    <property type="entry name" value="HTHARSR"/>
</dbReference>
<dbReference type="Gene3D" id="1.10.10.10">
    <property type="entry name" value="Winged helix-like DNA-binding domain superfamily/Winged helix DNA-binding domain"/>
    <property type="match status" value="1"/>
</dbReference>
<protein>
    <submittedName>
        <fullName evidence="5">Transcriptional regulator, ArsR family</fullName>
    </submittedName>
</protein>